<organism evidence="2 3">
    <name type="scientific">Zasmidium cellare</name>
    <name type="common">Wine cellar mold</name>
    <name type="synonym">Racodium cellare</name>
    <dbReference type="NCBI Taxonomy" id="395010"/>
    <lineage>
        <taxon>Eukaryota</taxon>
        <taxon>Fungi</taxon>
        <taxon>Dikarya</taxon>
        <taxon>Ascomycota</taxon>
        <taxon>Pezizomycotina</taxon>
        <taxon>Dothideomycetes</taxon>
        <taxon>Dothideomycetidae</taxon>
        <taxon>Mycosphaerellales</taxon>
        <taxon>Mycosphaerellaceae</taxon>
        <taxon>Zasmidium</taxon>
    </lineage>
</organism>
<dbReference type="PANTHER" id="PTHR24148:SF73">
    <property type="entry name" value="HET DOMAIN PROTEIN (AFU_ORTHOLOGUE AFUA_8G01020)"/>
    <property type="match status" value="1"/>
</dbReference>
<dbReference type="PANTHER" id="PTHR24148">
    <property type="entry name" value="ANKYRIN REPEAT DOMAIN-CONTAINING PROTEIN 39 HOMOLOG-RELATED"/>
    <property type="match status" value="1"/>
</dbReference>
<dbReference type="Pfam" id="PF06985">
    <property type="entry name" value="HET"/>
    <property type="match status" value="1"/>
</dbReference>
<accession>A0ABR0DZM6</accession>
<reference evidence="2 3" key="1">
    <citation type="journal article" date="2023" name="G3 (Bethesda)">
        <title>A chromosome-level genome assembly of Zasmidium syzygii isolated from banana leaves.</title>
        <authorList>
            <person name="van Westerhoven A.C."/>
            <person name="Mehrabi R."/>
            <person name="Talebi R."/>
            <person name="Steentjes M.B.F."/>
            <person name="Corcolon B."/>
            <person name="Chong P.A."/>
            <person name="Kema G.H.J."/>
            <person name="Seidl M.F."/>
        </authorList>
    </citation>
    <scope>NUCLEOTIDE SEQUENCE [LARGE SCALE GENOMIC DNA]</scope>
    <source>
        <strain evidence="2 3">P124</strain>
    </source>
</reference>
<dbReference type="InterPro" id="IPR010730">
    <property type="entry name" value="HET"/>
</dbReference>
<protein>
    <recommendedName>
        <fullName evidence="1">Heterokaryon incompatibility domain-containing protein</fullName>
    </recommendedName>
</protein>
<feature type="domain" description="Heterokaryon incompatibility" evidence="1">
    <location>
        <begin position="74"/>
        <end position="238"/>
    </location>
</feature>
<dbReference type="Proteomes" id="UP001305779">
    <property type="component" value="Unassembled WGS sequence"/>
</dbReference>
<proteinExistence type="predicted"/>
<name>A0ABR0DZM6_ZASCE</name>
<evidence type="ECO:0000313" key="3">
    <source>
        <dbReference type="Proteomes" id="UP001305779"/>
    </source>
</evidence>
<dbReference type="EMBL" id="JAXOVC010000013">
    <property type="protein sequence ID" value="KAK4494597.1"/>
    <property type="molecule type" value="Genomic_DNA"/>
</dbReference>
<evidence type="ECO:0000313" key="2">
    <source>
        <dbReference type="EMBL" id="KAK4494597.1"/>
    </source>
</evidence>
<sequence>MTASRPPFSYHPLDEDTHEIRLIELIPKVDDKNPKSSVDEIQCELVHVKHRSTPADQDVSPPGLDDSRHGWGTFAALSYVWGSIELPKRHIALSGSKFEVTLNLHNALTRLVRLVREDESFPRRVWIDAICIDQGNVDERNKQVPRMRYIYGAASVVVCSLPPEWNVTSKADARAKTMGWDAGAKMVPLLSAAQSDVGAKTLAEHLSTGLVQYSSHGWASLFKFFANPYWTRLWIIQEIALASREILVLAGHNRIPWEKVANAAALFRGLPYATRESVSKLVRASGKSVTPFSSNIDNIVELQRLRTQRIQHEPHPHPSTAIRLARKAQATNERDKVYGILSLVDPSLSEQIHEDYGYHMD</sequence>
<dbReference type="InterPro" id="IPR052895">
    <property type="entry name" value="HetReg/Transcr_Mod"/>
</dbReference>
<comment type="caution">
    <text evidence="2">The sequence shown here is derived from an EMBL/GenBank/DDBJ whole genome shotgun (WGS) entry which is preliminary data.</text>
</comment>
<evidence type="ECO:0000259" key="1">
    <source>
        <dbReference type="Pfam" id="PF06985"/>
    </source>
</evidence>
<gene>
    <name evidence="2" type="ORF">PRZ48_013953</name>
</gene>
<keyword evidence="3" id="KW-1185">Reference proteome</keyword>